<dbReference type="GeneID" id="89932174"/>
<organism evidence="2 3">
    <name type="scientific">Saxophila tyrrhenica</name>
    <dbReference type="NCBI Taxonomy" id="1690608"/>
    <lineage>
        <taxon>Eukaryota</taxon>
        <taxon>Fungi</taxon>
        <taxon>Dikarya</taxon>
        <taxon>Ascomycota</taxon>
        <taxon>Pezizomycotina</taxon>
        <taxon>Dothideomycetes</taxon>
        <taxon>Dothideomycetidae</taxon>
        <taxon>Mycosphaerellales</taxon>
        <taxon>Extremaceae</taxon>
        <taxon>Saxophila</taxon>
    </lineage>
</organism>
<reference evidence="2 3" key="1">
    <citation type="submission" date="2023-08" db="EMBL/GenBank/DDBJ databases">
        <title>Black Yeasts Isolated from many extreme environments.</title>
        <authorList>
            <person name="Coleine C."/>
            <person name="Stajich J.E."/>
            <person name="Selbmann L."/>
        </authorList>
    </citation>
    <scope>NUCLEOTIDE SEQUENCE [LARGE SCALE GENOMIC DNA]</scope>
    <source>
        <strain evidence="2 3">CCFEE 5935</strain>
    </source>
</reference>
<evidence type="ECO:0000313" key="2">
    <source>
        <dbReference type="EMBL" id="KAK5163263.1"/>
    </source>
</evidence>
<gene>
    <name evidence="2" type="ORF">LTR77_010849</name>
</gene>
<protein>
    <submittedName>
        <fullName evidence="2">Uncharacterized protein</fullName>
    </submittedName>
</protein>
<accession>A0AAV9NUX6</accession>
<name>A0AAV9NUX6_9PEZI</name>
<dbReference type="EMBL" id="JAVRRT010000027">
    <property type="protein sequence ID" value="KAK5163263.1"/>
    <property type="molecule type" value="Genomic_DNA"/>
</dbReference>
<dbReference type="Proteomes" id="UP001337655">
    <property type="component" value="Unassembled WGS sequence"/>
</dbReference>
<evidence type="ECO:0000313" key="3">
    <source>
        <dbReference type="Proteomes" id="UP001337655"/>
    </source>
</evidence>
<sequence>MPFVEKVKSAFGRGEVNPDAQIAAAHAAGGSDRAGAVQANARRYEKLWEAYQNLGEIIQVRNQEIADANQRIRNIKDQHQQTLASLQSYHDQEVTQLNENLRKREEESDQAIYQARSDHRQEVDRLKQKHGTDRADLIQHHTEVVDRMKRQHEQETQSLDKNVRELKGALLKRDDGVYQAKVFTPSGIPNKPDDKIRSQFSEVQQIVDNLSRMSWKPDQSVWNGELLETISVRHGQRLVCKVILQDLIWYVLPEATDHLAIQDSPEPSSNESYNWPAPGIKAERWRYFTMKECREILPQKALSAYDRRGLLKTGFITSVESLATEMRSELSNVADFTDSHQQLVKSLSVEAATTWLDFETYRCRIMVRLTGSAISSAEEKVAQAKEGMLTFTRLPSVGRYGTVEGVELENFTTINGCGGETLTVP</sequence>
<feature type="coiled-coil region" evidence="1">
    <location>
        <begin position="58"/>
        <end position="85"/>
    </location>
</feature>
<dbReference type="RefSeq" id="XP_064653788.1">
    <property type="nucleotide sequence ID" value="XM_064808066.1"/>
</dbReference>
<evidence type="ECO:0000256" key="1">
    <source>
        <dbReference type="SAM" id="Coils"/>
    </source>
</evidence>
<comment type="caution">
    <text evidence="2">The sequence shown here is derived from an EMBL/GenBank/DDBJ whole genome shotgun (WGS) entry which is preliminary data.</text>
</comment>
<keyword evidence="3" id="KW-1185">Reference proteome</keyword>
<proteinExistence type="predicted"/>
<keyword evidence="1" id="KW-0175">Coiled coil</keyword>
<dbReference type="AlphaFoldDB" id="A0AAV9NUX6"/>